<protein>
    <submittedName>
        <fullName evidence="6">Protein CHUP1, chloroplastic</fullName>
    </submittedName>
</protein>
<dbReference type="GO" id="GO:0072699">
    <property type="term" value="P:protein localization to cortical microtubule cytoskeleton"/>
    <property type="evidence" value="ECO:0007669"/>
    <property type="project" value="TreeGrafter"/>
</dbReference>
<reference evidence="6" key="1">
    <citation type="submission" date="2025-08" db="UniProtKB">
        <authorList>
            <consortium name="RefSeq"/>
        </authorList>
    </citation>
    <scope>IDENTIFICATION</scope>
</reference>
<dbReference type="GeneID" id="105057952"/>
<evidence type="ECO:0000313" key="6">
    <source>
        <dbReference type="RefSeq" id="XP_010939030.1"/>
    </source>
</evidence>
<evidence type="ECO:0000313" key="5">
    <source>
        <dbReference type="Proteomes" id="UP000504607"/>
    </source>
</evidence>
<dbReference type="Proteomes" id="UP000504607">
    <property type="component" value="Chromosome 1"/>
</dbReference>
<name>A0A6I9SG86_ELAGV</name>
<dbReference type="RefSeq" id="XP_010939030.1">
    <property type="nucleotide sequence ID" value="XM_010940728.3"/>
</dbReference>
<dbReference type="PANTHER" id="PTHR31342">
    <property type="entry name" value="PROTEIN CHUP1, CHLOROPLASTIC"/>
    <property type="match status" value="1"/>
</dbReference>
<keyword evidence="4" id="KW-1133">Transmembrane helix</keyword>
<dbReference type="GO" id="GO:0055028">
    <property type="term" value="C:cortical microtubule"/>
    <property type="evidence" value="ECO:0007669"/>
    <property type="project" value="TreeGrafter"/>
</dbReference>
<dbReference type="KEGG" id="egu:105057952"/>
<dbReference type="InParanoid" id="A0A6I9SG86"/>
<feature type="coiled-coil region" evidence="2">
    <location>
        <begin position="196"/>
        <end position="331"/>
    </location>
</feature>
<dbReference type="OrthoDB" id="1870283at2759"/>
<feature type="region of interest" description="Disordered" evidence="3">
    <location>
        <begin position="43"/>
        <end position="75"/>
    </location>
</feature>
<feature type="compositionally biased region" description="Low complexity" evidence="3">
    <location>
        <begin position="62"/>
        <end position="75"/>
    </location>
</feature>
<evidence type="ECO:0000256" key="2">
    <source>
        <dbReference type="SAM" id="Coils"/>
    </source>
</evidence>
<evidence type="ECO:0000256" key="1">
    <source>
        <dbReference type="ARBA" id="ARBA00023054"/>
    </source>
</evidence>
<keyword evidence="1 2" id="KW-0175">Coiled coil</keyword>
<evidence type="ECO:0000256" key="4">
    <source>
        <dbReference type="SAM" id="Phobius"/>
    </source>
</evidence>
<dbReference type="AlphaFoldDB" id="A0A6I9SG86"/>
<evidence type="ECO:0000256" key="3">
    <source>
        <dbReference type="SAM" id="MobiDB-lite"/>
    </source>
</evidence>
<keyword evidence="4" id="KW-0472">Membrane</keyword>
<keyword evidence="5" id="KW-1185">Reference proteome</keyword>
<feature type="transmembrane region" description="Helical" evidence="4">
    <location>
        <begin position="20"/>
        <end position="38"/>
    </location>
</feature>
<dbReference type="PANTHER" id="PTHR31342:SF4">
    <property type="entry name" value="ACTIN BINDING PROTEIN FAMILY"/>
    <property type="match status" value="1"/>
</dbReference>
<organism evidence="5 6">
    <name type="scientific">Elaeis guineensis var. tenera</name>
    <name type="common">Oil palm</name>
    <dbReference type="NCBI Taxonomy" id="51953"/>
    <lineage>
        <taxon>Eukaryota</taxon>
        <taxon>Viridiplantae</taxon>
        <taxon>Streptophyta</taxon>
        <taxon>Embryophyta</taxon>
        <taxon>Tracheophyta</taxon>
        <taxon>Spermatophyta</taxon>
        <taxon>Magnoliopsida</taxon>
        <taxon>Liliopsida</taxon>
        <taxon>Arecaceae</taxon>
        <taxon>Arecoideae</taxon>
        <taxon>Cocoseae</taxon>
        <taxon>Elaeidinae</taxon>
        <taxon>Elaeis</taxon>
    </lineage>
</organism>
<dbReference type="InterPro" id="IPR040265">
    <property type="entry name" value="CHUP1/IPGA1-like"/>
</dbReference>
<dbReference type="FunCoup" id="A0A6I9SG86">
    <property type="interactions" value="430"/>
</dbReference>
<keyword evidence="4" id="KW-0812">Transmembrane</keyword>
<accession>A0A6I9SG86</accession>
<proteinExistence type="predicted"/>
<gene>
    <name evidence="6" type="primary">LOC105057952</name>
</gene>
<sequence>MEVGAMKGLVEGDKKDMKPLIFKLGVALALSIAGYFASRFHSRPRLPPPPASSPASDEPENAGRSATARAATGGTRSLKDELPIIRSEEALAKIIRGTSASTISTTTTTVLGSSPICKSSEDEEEFLLPEFNQIVVREFETAQQDLEASTKIPMNSKLDIKDVEMELEIAYLRNLVHSLQEREKCLELQMLEYYGLKEQEATVRELENRLKMNTMEVKLLSLKIESLQDENQKLKNQVLDYSRVMTELESARSMIKLLKKKLKSDGEQARDKLASLQQKIAVLQENEHKDGKNDVEVESNLKRLKEVEDEATELRKENSRLVQEKLDLMQKLESTTQMISSATLKAPGAEVLEEVCCLREENKNLAREIEQLQTDRCADVEELVYLRWINACLRYELRNYQAPPGKTAARDLSRSLSPTSEDKAKQLILEYANANLGIDEKNISLVDFDSESCSSSQASTGECDDASFDISSSTKNSSSSKSKFIRKLKKLVLGKGRNSSKNSSVDKTHTNWGDSEIRGSVSTCSLDDMIGRNTCDSISSRFLMEHAPTNHLIGMESHANAKFQNKGGWSKGFYRTSFDVPRLGKLNLEEVKEGQVECGRCDTGTSTSYRKMVCGDDSVISMSHDSLLDHGDIVVSEQNELKKYAEVLKSSHASAKVKKRSASLS</sequence>